<accession>A0A9J7BRE1</accession>
<dbReference type="HAMAP" id="MF_00299">
    <property type="entry name" value="KptA"/>
    <property type="match status" value="1"/>
</dbReference>
<dbReference type="Pfam" id="PF01885">
    <property type="entry name" value="PTS_2-RNA"/>
    <property type="match status" value="1"/>
</dbReference>
<dbReference type="AlphaFoldDB" id="A0A9J7BRE1"/>
<keyword evidence="3 5" id="KW-0520">NAD</keyword>
<dbReference type="RefSeq" id="WP_260792972.1">
    <property type="nucleotide sequence ID" value="NZ_CP093313.1"/>
</dbReference>
<comment type="function">
    <text evidence="4 5">Removes the 2'-phosphate from RNA via an intermediate in which the phosphate is ADP-ribosylated by NAD followed by a presumed transesterification to release the RNA and generate ADP-ribose 1''-2''-cyclic phosphate (APPR&gt;P). May function as an ADP-ribosylase.</text>
</comment>
<dbReference type="Gene3D" id="1.10.10.970">
    <property type="entry name" value="RNA 2'-phosphotransferase, Tpt1/KptA family, N-terminal domain"/>
    <property type="match status" value="1"/>
</dbReference>
<dbReference type="Proteomes" id="UP001059380">
    <property type="component" value="Chromosome"/>
</dbReference>
<proteinExistence type="inferred from homology"/>
<dbReference type="InterPro" id="IPR002745">
    <property type="entry name" value="Ptrans_KptA/Tpt1"/>
</dbReference>
<keyword evidence="7" id="KW-1185">Reference proteome</keyword>
<evidence type="ECO:0000313" key="6">
    <source>
        <dbReference type="EMBL" id="UWZ83637.1"/>
    </source>
</evidence>
<dbReference type="SUPFAM" id="SSF56399">
    <property type="entry name" value="ADP-ribosylation"/>
    <property type="match status" value="1"/>
</dbReference>
<dbReference type="InterPro" id="IPR042080">
    <property type="entry name" value="RNA_2'-PTrans_N"/>
</dbReference>
<dbReference type="NCBIfam" id="NF002014">
    <property type="entry name" value="PRK00819.1-4"/>
    <property type="match status" value="1"/>
</dbReference>
<protein>
    <recommendedName>
        <fullName evidence="5">Probable RNA 2'-phosphotransferase</fullName>
        <ecNumber evidence="5">2.7.1.-</ecNumber>
    </recommendedName>
</protein>
<name>A0A9J7BRE1_9BACT</name>
<dbReference type="PANTHER" id="PTHR12684:SF2">
    <property type="entry name" value="TRNA 2'-PHOSPHOTRANSFERASE 1"/>
    <property type="match status" value="1"/>
</dbReference>
<dbReference type="InterPro" id="IPR022928">
    <property type="entry name" value="RNA_2'-PTrans_KptA"/>
</dbReference>
<gene>
    <name evidence="5" type="primary">kptA</name>
    <name evidence="6" type="ORF">MOP44_24100</name>
</gene>
<evidence type="ECO:0000256" key="3">
    <source>
        <dbReference type="ARBA" id="ARBA00023027"/>
    </source>
</evidence>
<keyword evidence="2 5" id="KW-0808">Transferase</keyword>
<dbReference type="GO" id="GO:0003950">
    <property type="term" value="F:NAD+ poly-ADP-ribosyltransferase activity"/>
    <property type="evidence" value="ECO:0007669"/>
    <property type="project" value="InterPro"/>
</dbReference>
<comment type="similarity">
    <text evidence="1 5">Belongs to the KptA/TPT1 family.</text>
</comment>
<dbReference type="InterPro" id="IPR042081">
    <property type="entry name" value="RNA_2'-PTrans_C"/>
</dbReference>
<dbReference type="KEGG" id="orp:MOP44_24100"/>
<dbReference type="EMBL" id="CP093313">
    <property type="protein sequence ID" value="UWZ83637.1"/>
    <property type="molecule type" value="Genomic_DNA"/>
</dbReference>
<evidence type="ECO:0000256" key="5">
    <source>
        <dbReference type="HAMAP-Rule" id="MF_00299"/>
    </source>
</evidence>
<dbReference type="Gene3D" id="3.20.170.30">
    <property type="match status" value="1"/>
</dbReference>
<dbReference type="PANTHER" id="PTHR12684">
    <property type="entry name" value="PUTATIVE PHOSPHOTRANSFERASE"/>
    <property type="match status" value="1"/>
</dbReference>
<organism evidence="6 7">
    <name type="scientific">Occallatibacter riparius</name>
    <dbReference type="NCBI Taxonomy" id="1002689"/>
    <lineage>
        <taxon>Bacteria</taxon>
        <taxon>Pseudomonadati</taxon>
        <taxon>Acidobacteriota</taxon>
        <taxon>Terriglobia</taxon>
        <taxon>Terriglobales</taxon>
        <taxon>Acidobacteriaceae</taxon>
        <taxon>Occallatibacter</taxon>
    </lineage>
</organism>
<sequence>MAISKTEQVRVSKFLSLVLRHQPDAAGVTLDEAGWCAVDALLQGCTSHCYEISRDDLARVVEQNDKKRFQFSEDGARIRAVQGHSLDVDLDYQAQTPPEVLYHGTATRFLDSIKQQGLLKMSRQFVHLSATHETALKVGERHGKPVVLGVRAGEMHRSGTPFYRAANGVWLVDAVPPVYLRFPETTR</sequence>
<reference evidence="6" key="1">
    <citation type="submission" date="2021-04" db="EMBL/GenBank/DDBJ databases">
        <title>Phylogenetic analysis of Acidobacteriaceae.</title>
        <authorList>
            <person name="Qiu L."/>
            <person name="Zhang Q."/>
        </authorList>
    </citation>
    <scope>NUCLEOTIDE SEQUENCE</scope>
    <source>
        <strain evidence="6">DSM 25168</strain>
    </source>
</reference>
<evidence type="ECO:0000256" key="2">
    <source>
        <dbReference type="ARBA" id="ARBA00022679"/>
    </source>
</evidence>
<dbReference type="EC" id="2.7.1.-" evidence="5"/>
<evidence type="ECO:0000256" key="4">
    <source>
        <dbReference type="ARBA" id="ARBA00025212"/>
    </source>
</evidence>
<dbReference type="GO" id="GO:0006388">
    <property type="term" value="P:tRNA splicing, via endonucleolytic cleavage and ligation"/>
    <property type="evidence" value="ECO:0007669"/>
    <property type="project" value="UniProtKB-UniRule"/>
</dbReference>
<evidence type="ECO:0000256" key="1">
    <source>
        <dbReference type="ARBA" id="ARBA00009836"/>
    </source>
</evidence>
<evidence type="ECO:0000313" key="7">
    <source>
        <dbReference type="Proteomes" id="UP001059380"/>
    </source>
</evidence>
<dbReference type="GO" id="GO:0000215">
    <property type="term" value="F:tRNA 2'-phosphotransferase activity"/>
    <property type="evidence" value="ECO:0007669"/>
    <property type="project" value="TreeGrafter"/>
</dbReference>